<reference evidence="1 2" key="1">
    <citation type="journal article" date="2016" name="Front. Microbiol.">
        <title>Comparative Genomics Analysis of Streptomyces Species Reveals Their Adaptation to the Marine Environment and Their Diversity at the Genomic Level.</title>
        <authorList>
            <person name="Tian X."/>
            <person name="Zhang Z."/>
            <person name="Yang T."/>
            <person name="Chen M."/>
            <person name="Li J."/>
            <person name="Chen F."/>
            <person name="Yang J."/>
            <person name="Li W."/>
            <person name="Zhang B."/>
            <person name="Zhang Z."/>
            <person name="Wu J."/>
            <person name="Zhang C."/>
            <person name="Long L."/>
            <person name="Xiao J."/>
        </authorList>
    </citation>
    <scope>NUCLEOTIDE SEQUENCE [LARGE SCALE GENOMIC DNA]</scope>
    <source>
        <strain evidence="1 2">SCSIO 10429</strain>
    </source>
</reference>
<dbReference type="SUPFAM" id="SSF53756">
    <property type="entry name" value="UDP-Glycosyltransferase/glycogen phosphorylase"/>
    <property type="match status" value="1"/>
</dbReference>
<gene>
    <name evidence="1" type="ORF">AN218_16440</name>
</gene>
<evidence type="ECO:0000313" key="1">
    <source>
        <dbReference type="EMBL" id="OEV10692.1"/>
    </source>
</evidence>
<keyword evidence="2" id="KW-1185">Reference proteome</keyword>
<proteinExistence type="predicted"/>
<organism evidence="1 2">
    <name type="scientific">Streptomyces nanshensis</name>
    <dbReference type="NCBI Taxonomy" id="518642"/>
    <lineage>
        <taxon>Bacteria</taxon>
        <taxon>Bacillati</taxon>
        <taxon>Actinomycetota</taxon>
        <taxon>Actinomycetes</taxon>
        <taxon>Kitasatosporales</taxon>
        <taxon>Streptomycetaceae</taxon>
        <taxon>Streptomyces</taxon>
    </lineage>
</organism>
<dbReference type="PATRIC" id="fig|518642.10.peg.3725"/>
<evidence type="ECO:0008006" key="3">
    <source>
        <dbReference type="Google" id="ProtNLM"/>
    </source>
</evidence>
<evidence type="ECO:0000313" key="2">
    <source>
        <dbReference type="Proteomes" id="UP000176005"/>
    </source>
</evidence>
<dbReference type="AlphaFoldDB" id="A0A1E7L3B7"/>
<dbReference type="Gene3D" id="3.40.50.2000">
    <property type="entry name" value="Glycogen Phosphorylase B"/>
    <property type="match status" value="1"/>
</dbReference>
<dbReference type="EMBL" id="LJGW01000279">
    <property type="protein sequence ID" value="OEV10692.1"/>
    <property type="molecule type" value="Genomic_DNA"/>
</dbReference>
<sequence length="363" mass="40037">METLTEPYRVYFAEWLAEHEPDWVFGLNMTLSDAVPATAGLHAAVREHFAGGRRRGGVVFWDHDLFGSCAIHDPQTGARVYPERPNALTPLPRDDAHTRWIVISDGLADEASSYPTDAVPEVVSNLLPTVPEGRPEARHREFAAQQGLQEGRPVLLDPVRVFRIKGVDVAVRLLAEMREEALRTGEPVPYLLVFGGLDEDPEYAREVTALCAASGVEDDVRFLDGVPLTSVREDDGTWRLDEVDLLRVAAASSGGVVFTPGVTDVETVGLGPGLAAMAGLPCLTTEYDVFEPVYGPEFARVRMDTSPESVRAGAAEFVRTLAAFREGDDALRARLEVNRKITEDRFPRAPWERFWRELRAACA</sequence>
<protein>
    <recommendedName>
        <fullName evidence="3">Glycosyl transferase family 1 domain-containing protein</fullName>
    </recommendedName>
</protein>
<accession>A0A1E7L3B7</accession>
<comment type="caution">
    <text evidence="1">The sequence shown here is derived from an EMBL/GenBank/DDBJ whole genome shotgun (WGS) entry which is preliminary data.</text>
</comment>
<dbReference type="Proteomes" id="UP000176005">
    <property type="component" value="Unassembled WGS sequence"/>
</dbReference>
<name>A0A1E7L3B7_9ACTN</name>